<evidence type="ECO:0000256" key="1">
    <source>
        <dbReference type="ARBA" id="ARBA00004606"/>
    </source>
</evidence>
<evidence type="ECO:0000256" key="4">
    <source>
        <dbReference type="ARBA" id="ARBA00022679"/>
    </source>
</evidence>
<evidence type="ECO:0000256" key="6">
    <source>
        <dbReference type="ARBA" id="ARBA00023180"/>
    </source>
</evidence>
<evidence type="ECO:0000256" key="5">
    <source>
        <dbReference type="ARBA" id="ARBA00022968"/>
    </source>
</evidence>
<keyword evidence="4 8" id="KW-0808">Transferase</keyword>
<evidence type="ECO:0000256" key="8">
    <source>
        <dbReference type="RuleBase" id="RU366043"/>
    </source>
</evidence>
<dbReference type="GO" id="GO:0012505">
    <property type="term" value="C:endomembrane system"/>
    <property type="evidence" value="ECO:0007669"/>
    <property type="project" value="UniProtKB-SubCell"/>
</dbReference>
<dbReference type="PANTHER" id="PTHR10108">
    <property type="entry name" value="SAM-DEPENDENT METHYLTRANSFERASE"/>
    <property type="match status" value="1"/>
</dbReference>
<dbReference type="GO" id="GO:0008168">
    <property type="term" value="F:methyltransferase activity"/>
    <property type="evidence" value="ECO:0007669"/>
    <property type="project" value="UniProtKB-UniRule"/>
</dbReference>
<evidence type="ECO:0000313" key="9">
    <source>
        <dbReference type="EMBL" id="RVW92276.1"/>
    </source>
</evidence>
<keyword evidence="5 8" id="KW-0812">Transmembrane</keyword>
<keyword evidence="3 8" id="KW-0489">Methyltransferase</keyword>
<protein>
    <recommendedName>
        <fullName evidence="8">Methyltransferase</fullName>
        <ecNumber evidence="8">2.1.1.-</ecNumber>
    </recommendedName>
</protein>
<name>A0A438I6C9_VITVI</name>
<dbReference type="EC" id="2.1.1.-" evidence="8"/>
<gene>
    <name evidence="9" type="primary">VvCHDp000958_3</name>
    <name evidence="9" type="ORF">CK203_027110</name>
</gene>
<accession>A0A438I6C9</accession>
<comment type="subcellular location">
    <subcellularLocation>
        <location evidence="7">Endomembrane system</location>
        <topology evidence="7">Single-pass membrane protein</topology>
    </subcellularLocation>
    <subcellularLocation>
        <location evidence="1 8">Membrane</location>
        <topology evidence="1 8">Single-pass type II membrane protein</topology>
    </subcellularLocation>
</comment>
<sequence length="245" mass="27202">MLSAAFDLKSGQLILVALLLMFGAFYSGTFFGNNSPIYVPQSTSNSSFYSSSSPSSSGSSRFTNRVALTYRKTPLLISEFGVDREELERHCPPLEKRLFCLVPPPQDYKIPIRWPSSRDYVWRSNVNHTHLAEVKGGQNWVHEMNQLWWFPGGGTHFKHGAPEYIQRLGNMTTNETGDLRSAGVFQVLDVGCGVASFSAYLLPLDIQTMSFAPKDGHENQIQFALERGIGAMILAISTKTATISL</sequence>
<dbReference type="Pfam" id="PF03141">
    <property type="entry name" value="Methyltransf_29"/>
    <property type="match status" value="1"/>
</dbReference>
<dbReference type="AlphaFoldDB" id="A0A438I6C9"/>
<evidence type="ECO:0000313" key="10">
    <source>
        <dbReference type="Proteomes" id="UP000288805"/>
    </source>
</evidence>
<dbReference type="InterPro" id="IPR029063">
    <property type="entry name" value="SAM-dependent_MTases_sf"/>
</dbReference>
<proteinExistence type="inferred from homology"/>
<dbReference type="EMBL" id="QGNW01000139">
    <property type="protein sequence ID" value="RVW92276.1"/>
    <property type="molecule type" value="Genomic_DNA"/>
</dbReference>
<dbReference type="PANTHER" id="PTHR10108:SF37">
    <property type="entry name" value="METHYLTRANSFERASE PMT6-RELATED"/>
    <property type="match status" value="1"/>
</dbReference>
<dbReference type="GO" id="GO:0016020">
    <property type="term" value="C:membrane"/>
    <property type="evidence" value="ECO:0007669"/>
    <property type="project" value="UniProtKB-SubCell"/>
</dbReference>
<dbReference type="SUPFAM" id="SSF53335">
    <property type="entry name" value="S-adenosyl-L-methionine-dependent methyltransferases"/>
    <property type="match status" value="1"/>
</dbReference>
<comment type="similarity">
    <text evidence="2 8">Belongs to the methyltransferase superfamily.</text>
</comment>
<keyword evidence="6 8" id="KW-0325">Glycoprotein</keyword>
<evidence type="ECO:0000256" key="2">
    <source>
        <dbReference type="ARBA" id="ARBA00008361"/>
    </source>
</evidence>
<evidence type="ECO:0000256" key="3">
    <source>
        <dbReference type="ARBA" id="ARBA00022603"/>
    </source>
</evidence>
<comment type="caution">
    <text evidence="9">The sequence shown here is derived from an EMBL/GenBank/DDBJ whole genome shotgun (WGS) entry which is preliminary data.</text>
</comment>
<dbReference type="Proteomes" id="UP000288805">
    <property type="component" value="Unassembled WGS sequence"/>
</dbReference>
<dbReference type="GO" id="GO:0032259">
    <property type="term" value="P:methylation"/>
    <property type="evidence" value="ECO:0007669"/>
    <property type="project" value="UniProtKB-KW"/>
</dbReference>
<evidence type="ECO:0000256" key="7">
    <source>
        <dbReference type="ARBA" id="ARBA00037847"/>
    </source>
</evidence>
<keyword evidence="5 8" id="KW-0735">Signal-anchor</keyword>
<reference evidence="9 10" key="1">
    <citation type="journal article" date="2018" name="PLoS Genet.">
        <title>Population sequencing reveals clonal diversity and ancestral inbreeding in the grapevine cultivar Chardonnay.</title>
        <authorList>
            <person name="Roach M.J."/>
            <person name="Johnson D.L."/>
            <person name="Bohlmann J."/>
            <person name="van Vuuren H.J."/>
            <person name="Jones S.J."/>
            <person name="Pretorius I.S."/>
            <person name="Schmidt S.A."/>
            <person name="Borneman A.R."/>
        </authorList>
    </citation>
    <scope>NUCLEOTIDE SEQUENCE [LARGE SCALE GENOMIC DNA]</scope>
    <source>
        <strain evidence="10">cv. Chardonnay</strain>
        <tissue evidence="9">Leaf</tissue>
    </source>
</reference>
<organism evidence="9 10">
    <name type="scientific">Vitis vinifera</name>
    <name type="common">Grape</name>
    <dbReference type="NCBI Taxonomy" id="29760"/>
    <lineage>
        <taxon>Eukaryota</taxon>
        <taxon>Viridiplantae</taxon>
        <taxon>Streptophyta</taxon>
        <taxon>Embryophyta</taxon>
        <taxon>Tracheophyta</taxon>
        <taxon>Spermatophyta</taxon>
        <taxon>Magnoliopsida</taxon>
        <taxon>eudicotyledons</taxon>
        <taxon>Gunneridae</taxon>
        <taxon>Pentapetalae</taxon>
        <taxon>rosids</taxon>
        <taxon>Vitales</taxon>
        <taxon>Vitaceae</taxon>
        <taxon>Viteae</taxon>
        <taxon>Vitis</taxon>
    </lineage>
</organism>
<dbReference type="InterPro" id="IPR004159">
    <property type="entry name" value="Put_SAM_MeTrfase"/>
</dbReference>